<protein>
    <submittedName>
        <fullName evidence="1">Uncharacterized protein</fullName>
    </submittedName>
</protein>
<evidence type="ECO:0000313" key="2">
    <source>
        <dbReference type="Proteomes" id="UP000054928"/>
    </source>
</evidence>
<sequence>MIDLRFLLKQFDANPSLDDDSIDSDAYYSQVFFFLLVESTFIPQMHCIG</sequence>
<keyword evidence="2" id="KW-1185">Reference proteome</keyword>
<proteinExistence type="predicted"/>
<dbReference type="Proteomes" id="UP000054928">
    <property type="component" value="Unassembled WGS sequence"/>
</dbReference>
<reference evidence="2" key="1">
    <citation type="submission" date="2014-09" db="EMBL/GenBank/DDBJ databases">
        <authorList>
            <person name="Sharma Rahul"/>
            <person name="Thines Marco"/>
        </authorList>
    </citation>
    <scope>NUCLEOTIDE SEQUENCE [LARGE SCALE GENOMIC DNA]</scope>
</reference>
<dbReference type="EMBL" id="CCYD01000290">
    <property type="protein sequence ID" value="CEG37691.1"/>
    <property type="molecule type" value="Genomic_DNA"/>
</dbReference>
<dbReference type="RefSeq" id="XP_024574060.1">
    <property type="nucleotide sequence ID" value="XM_024723044.1"/>
</dbReference>
<name>A0A0N7L450_PLAHL</name>
<accession>A0A0N7L450</accession>
<evidence type="ECO:0000313" key="1">
    <source>
        <dbReference type="EMBL" id="CEG37691.1"/>
    </source>
</evidence>
<dbReference type="GeneID" id="36400805"/>
<organism evidence="1 2">
    <name type="scientific">Plasmopara halstedii</name>
    <name type="common">Downy mildew of sunflower</name>
    <dbReference type="NCBI Taxonomy" id="4781"/>
    <lineage>
        <taxon>Eukaryota</taxon>
        <taxon>Sar</taxon>
        <taxon>Stramenopiles</taxon>
        <taxon>Oomycota</taxon>
        <taxon>Peronosporomycetes</taxon>
        <taxon>Peronosporales</taxon>
        <taxon>Peronosporaceae</taxon>
        <taxon>Plasmopara</taxon>
    </lineage>
</organism>
<dbReference type="AlphaFoldDB" id="A0A0N7L450"/>